<comment type="caution">
    <text evidence="2">The sequence shown here is derived from an EMBL/GenBank/DDBJ whole genome shotgun (WGS) entry which is preliminary data.</text>
</comment>
<dbReference type="STRING" id="582851.GCA_900162665_00896"/>
<dbReference type="EMBL" id="BJYM01000006">
    <property type="protein sequence ID" value="GEN87023.1"/>
    <property type="molecule type" value="Genomic_DNA"/>
</dbReference>
<protein>
    <recommendedName>
        <fullName evidence="4">GtrA-like protein domain-containing protein</fullName>
    </recommendedName>
</protein>
<keyword evidence="3" id="KW-1185">Reference proteome</keyword>
<sequence length="214" mass="24164">MEKEKEKEIEKKIASNRLMRFWDNYKENHPNIAQFLVFFILSNGVTVLQLVLMPVFKSIFAKTALVTTNFQVLQFGQNFDGSAYYVFDYAAGPLSQGGGGGLAYFFAVQITILIAQVINFFAQRSITFKSNSNIWTAAFWYLVAYIIITIGAAAAQGFYKAPIYDLLMNTWGMGSLGETTADVITMIINSAISFWVFFPIFKIIFKQVPEEEAK</sequence>
<dbReference type="RefSeq" id="WP_246145102.1">
    <property type="nucleotide sequence ID" value="NZ_BJYM01000006.1"/>
</dbReference>
<dbReference type="Proteomes" id="UP000321558">
    <property type="component" value="Unassembled WGS sequence"/>
</dbReference>
<evidence type="ECO:0000256" key="1">
    <source>
        <dbReference type="SAM" id="Phobius"/>
    </source>
</evidence>
<reference evidence="2 3" key="1">
    <citation type="submission" date="2019-07" db="EMBL/GenBank/DDBJ databases">
        <title>Whole genome shotgun sequence of Oceanobacillus sojae NBRC 105379.</title>
        <authorList>
            <person name="Hosoyama A."/>
            <person name="Uohara A."/>
            <person name="Ohji S."/>
            <person name="Ichikawa N."/>
        </authorList>
    </citation>
    <scope>NUCLEOTIDE SEQUENCE [LARGE SCALE GENOMIC DNA]</scope>
    <source>
        <strain evidence="2 3">NBRC 105379</strain>
    </source>
</reference>
<dbReference type="AlphaFoldDB" id="A0A511ZHV4"/>
<evidence type="ECO:0000313" key="2">
    <source>
        <dbReference type="EMBL" id="GEN87023.1"/>
    </source>
</evidence>
<keyword evidence="1" id="KW-0472">Membrane</keyword>
<feature type="transmembrane region" description="Helical" evidence="1">
    <location>
        <begin position="134"/>
        <end position="159"/>
    </location>
</feature>
<organism evidence="2 3">
    <name type="scientific">Oceanobacillus sojae</name>
    <dbReference type="NCBI Taxonomy" id="582851"/>
    <lineage>
        <taxon>Bacteria</taxon>
        <taxon>Bacillati</taxon>
        <taxon>Bacillota</taxon>
        <taxon>Bacilli</taxon>
        <taxon>Bacillales</taxon>
        <taxon>Bacillaceae</taxon>
        <taxon>Oceanobacillus</taxon>
    </lineage>
</organism>
<feature type="transmembrane region" description="Helical" evidence="1">
    <location>
        <begin position="183"/>
        <end position="205"/>
    </location>
</feature>
<evidence type="ECO:0008006" key="4">
    <source>
        <dbReference type="Google" id="ProtNLM"/>
    </source>
</evidence>
<accession>A0A511ZHV4</accession>
<keyword evidence="1" id="KW-1133">Transmembrane helix</keyword>
<name>A0A511ZHV4_9BACI</name>
<proteinExistence type="predicted"/>
<feature type="transmembrane region" description="Helical" evidence="1">
    <location>
        <begin position="102"/>
        <end position="122"/>
    </location>
</feature>
<gene>
    <name evidence="2" type="ORF">OSO01_17620</name>
</gene>
<keyword evidence="1" id="KW-0812">Transmembrane</keyword>
<evidence type="ECO:0000313" key="3">
    <source>
        <dbReference type="Proteomes" id="UP000321558"/>
    </source>
</evidence>
<feature type="transmembrane region" description="Helical" evidence="1">
    <location>
        <begin position="35"/>
        <end position="56"/>
    </location>
</feature>